<proteinExistence type="predicted"/>
<keyword evidence="9" id="KW-0511">Multifunctional enzyme</keyword>
<feature type="domain" description="FAD dependent oxidoreductase" evidence="10">
    <location>
        <begin position="251"/>
        <end position="608"/>
    </location>
</feature>
<dbReference type="GO" id="GO:0004808">
    <property type="term" value="F:tRNA (5-methylaminomethyl-2-thiouridylate)(34)-methyltransferase activity"/>
    <property type="evidence" value="ECO:0007669"/>
    <property type="project" value="UniProtKB-EC"/>
</dbReference>
<evidence type="ECO:0000256" key="9">
    <source>
        <dbReference type="ARBA" id="ARBA00023268"/>
    </source>
</evidence>
<dbReference type="GO" id="GO:0032259">
    <property type="term" value="P:methylation"/>
    <property type="evidence" value="ECO:0007669"/>
    <property type="project" value="UniProtKB-KW"/>
</dbReference>
<evidence type="ECO:0000256" key="5">
    <source>
        <dbReference type="ARBA" id="ARBA00022691"/>
    </source>
</evidence>
<comment type="caution">
    <text evidence="11">The sequence shown here is derived from an EMBL/GenBank/DDBJ whole genome shotgun (WGS) entry which is preliminary data.</text>
</comment>
<keyword evidence="6" id="KW-0819">tRNA processing</keyword>
<dbReference type="InterPro" id="IPR006076">
    <property type="entry name" value="FAD-dep_OxRdtase"/>
</dbReference>
<evidence type="ECO:0000256" key="2">
    <source>
        <dbReference type="ARBA" id="ARBA00022603"/>
    </source>
</evidence>
<accession>A0ABS6NQF6</accession>
<evidence type="ECO:0000256" key="1">
    <source>
        <dbReference type="ARBA" id="ARBA00022490"/>
    </source>
</evidence>
<dbReference type="Proteomes" id="UP000722165">
    <property type="component" value="Unassembled WGS sequence"/>
</dbReference>
<protein>
    <submittedName>
        <fullName evidence="11">FAD-dependent 5-carboxymethylaminomethyl-2-thiouridine(34) oxidoreductase MnmC</fullName>
        <ecNumber evidence="11">2.1.1.61</ecNumber>
    </submittedName>
</protein>
<reference evidence="11 12" key="1">
    <citation type="submission" date="2021-06" db="EMBL/GenBank/DDBJ databases">
        <authorList>
            <person name="Lu T."/>
            <person name="Wang Q."/>
            <person name="Han X."/>
        </authorList>
    </citation>
    <scope>NUCLEOTIDE SEQUENCE [LARGE SCALE GENOMIC DNA]</scope>
    <source>
        <strain evidence="11 12">LAM0050</strain>
    </source>
</reference>
<keyword evidence="3" id="KW-0285">Flavoprotein</keyword>
<evidence type="ECO:0000256" key="4">
    <source>
        <dbReference type="ARBA" id="ARBA00022679"/>
    </source>
</evidence>
<keyword evidence="7" id="KW-0274">FAD</keyword>
<evidence type="ECO:0000256" key="6">
    <source>
        <dbReference type="ARBA" id="ARBA00022694"/>
    </source>
</evidence>
<sequence length="629" mass="67804">MSFTYPVLYPASLVAQANGFMLSNTDNAVAVTAESFSELDAWYATFVSSCLQWQGKARYTIALNGTRFAMHLLLLRQYWKKSPSPCQRLHLVVFEEKPLSREDFVIMGACLFPGHVQAQVNELASQWPCVLPGMHRIDLEQGNLTITLAYGEKRRMLKNIHASIDAYILADSCSPAVLAQESYGDWLRYASPQVCVISRVQDESLLRQALKIEGLVAGETRMGDEGKYLALLARSGRPMPVYRADRDRTALVIGGGLAGSGVAHALALRGWQVKVFDPAFAHAKSAGQQGHIAAALTPMLSIDDNFRSRLSRAGVLRAHARWRDFPESAIPARCGTLELSRNKGHAKDLIEAVKAMQFPEEWVRSVDGAGASALAGMPIDRAGAYFSAGMLVNPEGLIRILLDSEAIECVAARVAFLLCNEQAGQWELLGADGTVQACGHTVIVACGLQTLSIMQESGLMQQTRRSGAVVPAMPKLNTLHPMGGEVMHVPAGLVKGGPRCIIGGEGYFLPAVNNLCVMGSTYRHNQYAPCTSQQGQQAILAKMPVALSADLAKAVQNNEIGGWAGMRAVLQGRLPVIGQLDHAEGVCIAAAYASHGLTWSSLAGDVIGARLEGEPVPLERDLLKAISPR</sequence>
<keyword evidence="2 11" id="KW-0489">Methyltransferase</keyword>
<keyword evidence="12" id="KW-1185">Reference proteome</keyword>
<keyword evidence="8" id="KW-0560">Oxidoreductase</keyword>
<dbReference type="PANTHER" id="PTHR13847">
    <property type="entry name" value="SARCOSINE DEHYDROGENASE-RELATED"/>
    <property type="match status" value="1"/>
</dbReference>
<evidence type="ECO:0000256" key="3">
    <source>
        <dbReference type="ARBA" id="ARBA00022630"/>
    </source>
</evidence>
<dbReference type="NCBIfam" id="TIGR03197">
    <property type="entry name" value="MnmC_Cterm"/>
    <property type="match status" value="1"/>
</dbReference>
<dbReference type="InterPro" id="IPR017610">
    <property type="entry name" value="tRNA_S-uridine_synth_MnmC_C"/>
</dbReference>
<organism evidence="11 12">
    <name type="scientific">Advenella alkanexedens</name>
    <dbReference type="NCBI Taxonomy" id="1481665"/>
    <lineage>
        <taxon>Bacteria</taxon>
        <taxon>Pseudomonadati</taxon>
        <taxon>Pseudomonadota</taxon>
        <taxon>Betaproteobacteria</taxon>
        <taxon>Burkholderiales</taxon>
        <taxon>Alcaligenaceae</taxon>
    </lineage>
</organism>
<dbReference type="RefSeq" id="WP_217735368.1">
    <property type="nucleotide sequence ID" value="NZ_JAHSPR010000009.1"/>
</dbReference>
<keyword evidence="1" id="KW-0963">Cytoplasm</keyword>
<name>A0ABS6NQF6_9BURK</name>
<keyword evidence="5" id="KW-0949">S-adenosyl-L-methionine</keyword>
<evidence type="ECO:0000256" key="8">
    <source>
        <dbReference type="ARBA" id="ARBA00023002"/>
    </source>
</evidence>
<evidence type="ECO:0000313" key="11">
    <source>
        <dbReference type="EMBL" id="MBV4397855.1"/>
    </source>
</evidence>
<dbReference type="EMBL" id="JAHSPR010000009">
    <property type="protein sequence ID" value="MBV4397855.1"/>
    <property type="molecule type" value="Genomic_DNA"/>
</dbReference>
<evidence type="ECO:0000259" key="10">
    <source>
        <dbReference type="Pfam" id="PF01266"/>
    </source>
</evidence>
<evidence type="ECO:0000313" key="12">
    <source>
        <dbReference type="Proteomes" id="UP000722165"/>
    </source>
</evidence>
<gene>
    <name evidence="11" type="primary">mnmC</name>
    <name evidence="11" type="ORF">KU392_11415</name>
</gene>
<dbReference type="PANTHER" id="PTHR13847:SF283">
    <property type="entry name" value="TRNA 5-METHYLAMINOMETHYL-2-THIOURIDINE BIOSYNTHESIS BIFUNCTIONAL PROTEIN MNMC"/>
    <property type="match status" value="1"/>
</dbReference>
<evidence type="ECO:0000256" key="7">
    <source>
        <dbReference type="ARBA" id="ARBA00022827"/>
    </source>
</evidence>
<dbReference type="Pfam" id="PF01266">
    <property type="entry name" value="DAO"/>
    <property type="match status" value="1"/>
</dbReference>
<keyword evidence="4 11" id="KW-0808">Transferase</keyword>
<dbReference type="EC" id="2.1.1.61" evidence="11"/>